<dbReference type="InterPro" id="IPR046158">
    <property type="entry name" value="DUF6160"/>
</dbReference>
<proteinExistence type="predicted"/>
<gene>
    <name evidence="2" type="ORF">MSL71_27320</name>
</gene>
<dbReference type="Proteomes" id="UP000507962">
    <property type="component" value="Unassembled WGS sequence"/>
</dbReference>
<reference evidence="2 3" key="1">
    <citation type="submission" date="2019-03" db="EMBL/GenBank/DDBJ databases">
        <authorList>
            <person name="Nijsse B."/>
        </authorList>
    </citation>
    <scope>NUCLEOTIDE SEQUENCE [LARGE SCALE GENOMIC DNA]</scope>
    <source>
        <strain evidence="2">Desulfoluna butyratoxydans MSL71</strain>
    </source>
</reference>
<evidence type="ECO:0000313" key="3">
    <source>
        <dbReference type="Proteomes" id="UP000507962"/>
    </source>
</evidence>
<dbReference type="Pfam" id="PF19657">
    <property type="entry name" value="DUF6160"/>
    <property type="match status" value="1"/>
</dbReference>
<accession>A0A4U8YM27</accession>
<name>A0A4U8YM27_9BACT</name>
<keyword evidence="3" id="KW-1185">Reference proteome</keyword>
<dbReference type="EMBL" id="CAADHO010000004">
    <property type="protein sequence ID" value="VFQ45075.1"/>
    <property type="molecule type" value="Genomic_DNA"/>
</dbReference>
<dbReference type="RefSeq" id="WP_180141214.1">
    <property type="nucleotide sequence ID" value="NZ_CAADHO010000004.1"/>
</dbReference>
<organism evidence="2 3">
    <name type="scientific">Desulfoluna butyratoxydans</name>
    <dbReference type="NCBI Taxonomy" id="231438"/>
    <lineage>
        <taxon>Bacteria</taxon>
        <taxon>Pseudomonadati</taxon>
        <taxon>Thermodesulfobacteriota</taxon>
        <taxon>Desulfobacteria</taxon>
        <taxon>Desulfobacterales</taxon>
        <taxon>Desulfolunaceae</taxon>
        <taxon>Desulfoluna</taxon>
    </lineage>
</organism>
<sequence>MTKPLVPTGTSPRRCLSGMAGSLARKSHGFFTLLAVLFALPCTALGLHALSDEQMKRATAQAGISIAMDDVVIYHHTDAFRLTDPGNPSGTMEFQNIESLTTIDVGTSDVNGDNSMGCITLDMFTVSDANSPINGTPLIYLAGEDIDYHKDLTVESILVCGNDIGSAAVDNLSMPSFHLYLGAHDCGVDMEIGATITMDRFSYGTGPGDELALSGITLAGSFTDNPTDTPGDPSTWQADGEFVLGDITSGNPFTIDVATDTTASWADDANGDPIPNPRLGSGFIAINMPMEGSLRIESMAFGGNDFGALALDNIKAHKLTIEIPGRGLGVP</sequence>
<feature type="domain" description="DUF6160" evidence="1">
    <location>
        <begin position="32"/>
        <end position="107"/>
    </location>
</feature>
<evidence type="ECO:0000259" key="1">
    <source>
        <dbReference type="Pfam" id="PF19657"/>
    </source>
</evidence>
<protein>
    <recommendedName>
        <fullName evidence="1">DUF6160 domain-containing protein</fullName>
    </recommendedName>
</protein>
<dbReference type="AlphaFoldDB" id="A0A4U8YM27"/>
<evidence type="ECO:0000313" key="2">
    <source>
        <dbReference type="EMBL" id="VFQ45075.1"/>
    </source>
</evidence>